<dbReference type="GO" id="GO:0003824">
    <property type="term" value="F:catalytic activity"/>
    <property type="evidence" value="ECO:0007669"/>
    <property type="project" value="UniProtKB-ARBA"/>
</dbReference>
<comment type="subcellular location">
    <subcellularLocation>
        <location evidence="1">Membrane</location>
    </subcellularLocation>
</comment>
<dbReference type="InterPro" id="IPR000160">
    <property type="entry name" value="GGDEF_dom"/>
</dbReference>
<dbReference type="PANTHER" id="PTHR44757:SF2">
    <property type="entry name" value="BIOFILM ARCHITECTURE MAINTENANCE PROTEIN MBAA"/>
    <property type="match status" value="1"/>
</dbReference>
<evidence type="ECO:0000259" key="8">
    <source>
        <dbReference type="PROSITE" id="PS50887"/>
    </source>
</evidence>
<dbReference type="SUPFAM" id="SSF55073">
    <property type="entry name" value="Nucleotide cyclase"/>
    <property type="match status" value="1"/>
</dbReference>
<dbReference type="Pfam" id="PF03924">
    <property type="entry name" value="CHASE"/>
    <property type="match status" value="1"/>
</dbReference>
<dbReference type="PROSITE" id="PS50883">
    <property type="entry name" value="EAL"/>
    <property type="match status" value="1"/>
</dbReference>
<evidence type="ECO:0000256" key="6">
    <source>
        <dbReference type="SAM" id="SignalP"/>
    </source>
</evidence>
<evidence type="ECO:0000313" key="9">
    <source>
        <dbReference type="EMBL" id="OAJ92746.1"/>
    </source>
</evidence>
<evidence type="ECO:0000256" key="2">
    <source>
        <dbReference type="ARBA" id="ARBA00022692"/>
    </source>
</evidence>
<dbReference type="Gene3D" id="3.30.70.270">
    <property type="match status" value="1"/>
</dbReference>
<dbReference type="SMART" id="SM00052">
    <property type="entry name" value="EAL"/>
    <property type="match status" value="1"/>
</dbReference>
<keyword evidence="3 5" id="KW-1133">Transmembrane helix</keyword>
<dbReference type="CDD" id="cd01949">
    <property type="entry name" value="GGDEF"/>
    <property type="match status" value="1"/>
</dbReference>
<protein>
    <submittedName>
        <fullName evidence="9">Diguanylate cyclase</fullName>
    </submittedName>
</protein>
<evidence type="ECO:0000259" key="7">
    <source>
        <dbReference type="PROSITE" id="PS50883"/>
    </source>
</evidence>
<dbReference type="AlphaFoldDB" id="A0A177XWL3"/>
<reference evidence="9 10" key="1">
    <citation type="journal article" date="2016" name="Syst. Appl. Microbiol.">
        <title>Vibrio bivalvicida sp. nov., a novel larval pathogen for bivalve molluscs reared in a hatchery.</title>
        <authorList>
            <person name="Dubert J."/>
            <person name="Romalde J.L."/>
            <person name="Prado S."/>
            <person name="Barja J.L."/>
        </authorList>
    </citation>
    <scope>NUCLEOTIDE SEQUENCE [LARGE SCALE GENOMIC DNA]</scope>
    <source>
        <strain evidence="9 10">605</strain>
    </source>
</reference>
<keyword evidence="4 5" id="KW-0472">Membrane</keyword>
<evidence type="ECO:0000256" key="1">
    <source>
        <dbReference type="ARBA" id="ARBA00004370"/>
    </source>
</evidence>
<dbReference type="PROSITE" id="PS50887">
    <property type="entry name" value="GGDEF"/>
    <property type="match status" value="1"/>
</dbReference>
<dbReference type="Proteomes" id="UP000078406">
    <property type="component" value="Unassembled WGS sequence"/>
</dbReference>
<accession>A0A177XWL3</accession>
<gene>
    <name evidence="9" type="ORF">APB76_18870</name>
</gene>
<dbReference type="Pfam" id="PF00563">
    <property type="entry name" value="EAL"/>
    <property type="match status" value="1"/>
</dbReference>
<proteinExistence type="predicted"/>
<dbReference type="InterPro" id="IPR029787">
    <property type="entry name" value="Nucleotide_cyclase"/>
</dbReference>
<feature type="chain" id="PRO_5008079166" evidence="6">
    <location>
        <begin position="22"/>
        <end position="775"/>
    </location>
</feature>
<dbReference type="Gene3D" id="3.20.20.450">
    <property type="entry name" value="EAL domain"/>
    <property type="match status" value="1"/>
</dbReference>
<dbReference type="InterPro" id="IPR042240">
    <property type="entry name" value="CHASE_sf"/>
</dbReference>
<dbReference type="SUPFAM" id="SSF141868">
    <property type="entry name" value="EAL domain-like"/>
    <property type="match status" value="1"/>
</dbReference>
<dbReference type="CDD" id="cd01948">
    <property type="entry name" value="EAL"/>
    <property type="match status" value="1"/>
</dbReference>
<dbReference type="InterPro" id="IPR043128">
    <property type="entry name" value="Rev_trsase/Diguanyl_cyclase"/>
</dbReference>
<dbReference type="InterPro" id="IPR052155">
    <property type="entry name" value="Biofilm_reg_signaling"/>
</dbReference>
<dbReference type="Pfam" id="PF00990">
    <property type="entry name" value="GGDEF"/>
    <property type="match status" value="1"/>
</dbReference>
<name>A0A177XWL3_9VIBR</name>
<dbReference type="InterPro" id="IPR035919">
    <property type="entry name" value="EAL_sf"/>
</dbReference>
<evidence type="ECO:0000256" key="5">
    <source>
        <dbReference type="SAM" id="Phobius"/>
    </source>
</evidence>
<keyword evidence="2 5" id="KW-0812">Transmembrane</keyword>
<dbReference type="EMBL" id="LLEI02000064">
    <property type="protein sequence ID" value="OAJ92746.1"/>
    <property type="molecule type" value="Genomic_DNA"/>
</dbReference>
<feature type="signal peptide" evidence="6">
    <location>
        <begin position="1"/>
        <end position="21"/>
    </location>
</feature>
<dbReference type="RefSeq" id="WP_049843161.1">
    <property type="nucleotide sequence ID" value="NZ_LLEI02000064.1"/>
</dbReference>
<evidence type="ECO:0000256" key="4">
    <source>
        <dbReference type="ARBA" id="ARBA00023136"/>
    </source>
</evidence>
<sequence>MKLALSLKHLALIWLIGTSFAAATYLTVHHYETQKLNAQLEGQLNNQVQTLQQSLYTIKNLLYSTRAFLSHGNQPTPKQFEAYFSEQSTQLSTIQSVVWAPVVSINDVDKFEQVARKNGFLGFKLAPPLSSNGSKAWFLDNETLPVFYLSSSFEGSDYLGFRLESEDTLVNAMSRSITTKRIGAVDFIKEGQLGAHLVLPKFSNNGKLDGFIVAKVVFHELLGEIWQREVNSASSEIEVYTQPGHELAFESHINTKLKEEGLTTRLVSLTQNIQVPLFNQEWIVSVSKMDNSGSTVLYSTASVLLIFLLTGTISIAANFYATRLKVSDQLIEEKTRTLEIQAVRDNLTGLSNRTALNREVENQLQQLRQASSCGFSILFIDLDRFKVINDSMGHLHGDKLLMEVASRLTSHCRDDDMSFRFGGDEFIICLPRLTSRGALTHICHRYAKVLSQPYVIEDQACHIGASIGISVVTDPNQTLAGILREADTAMYRAKNSSNEKVVFFHEQMFNQAKKRFTLEQELTGALAFKQLSLVYQPIYSTSSDTVVAFESLLRWNHPKLGFISPEEFIPIAEETGQIILIGDWVAQECCKIIDRLWHTHSAKHVPRFNINVSAKQFESEHIYHTLLHLLDKHNFPAHLIGIEITESMLLADECTATQLQRIKDLGVSLYLDDFGTGFSSLSVLNDYPVDVLKVDRSFVSRIALGQHNADSLCQAIINMAHTIDLEVVAEGVETPEQLAFLTQHRCNFIQGYLKSKPLTVCGLESVLNSQTKVSA</sequence>
<dbReference type="SMART" id="SM00267">
    <property type="entry name" value="GGDEF"/>
    <property type="match status" value="1"/>
</dbReference>
<dbReference type="GO" id="GO:0016020">
    <property type="term" value="C:membrane"/>
    <property type="evidence" value="ECO:0007669"/>
    <property type="project" value="UniProtKB-SubCell"/>
</dbReference>
<feature type="domain" description="GGDEF" evidence="8">
    <location>
        <begin position="373"/>
        <end position="506"/>
    </location>
</feature>
<feature type="transmembrane region" description="Helical" evidence="5">
    <location>
        <begin position="296"/>
        <end position="321"/>
    </location>
</feature>
<dbReference type="SMART" id="SM01079">
    <property type="entry name" value="CHASE"/>
    <property type="match status" value="1"/>
</dbReference>
<dbReference type="NCBIfam" id="TIGR00254">
    <property type="entry name" value="GGDEF"/>
    <property type="match status" value="1"/>
</dbReference>
<feature type="domain" description="EAL" evidence="7">
    <location>
        <begin position="515"/>
        <end position="771"/>
    </location>
</feature>
<keyword evidence="6" id="KW-0732">Signal</keyword>
<evidence type="ECO:0000256" key="3">
    <source>
        <dbReference type="ARBA" id="ARBA00022989"/>
    </source>
</evidence>
<comment type="caution">
    <text evidence="9">The sequence shown here is derived from an EMBL/GenBank/DDBJ whole genome shotgun (WGS) entry which is preliminary data.</text>
</comment>
<dbReference type="GO" id="GO:0007165">
    <property type="term" value="P:signal transduction"/>
    <property type="evidence" value="ECO:0007669"/>
    <property type="project" value="UniProtKB-ARBA"/>
</dbReference>
<dbReference type="PANTHER" id="PTHR44757">
    <property type="entry name" value="DIGUANYLATE CYCLASE DGCP"/>
    <property type="match status" value="1"/>
</dbReference>
<organism evidence="9 10">
    <name type="scientific">Vibrio bivalvicida</name>
    <dbReference type="NCBI Taxonomy" id="1276888"/>
    <lineage>
        <taxon>Bacteria</taxon>
        <taxon>Pseudomonadati</taxon>
        <taxon>Pseudomonadota</taxon>
        <taxon>Gammaproteobacteria</taxon>
        <taxon>Vibrionales</taxon>
        <taxon>Vibrionaceae</taxon>
        <taxon>Vibrio</taxon>
        <taxon>Vibrio oreintalis group</taxon>
    </lineage>
</organism>
<dbReference type="InterPro" id="IPR001633">
    <property type="entry name" value="EAL_dom"/>
</dbReference>
<dbReference type="Gene3D" id="3.30.450.350">
    <property type="entry name" value="CHASE domain"/>
    <property type="match status" value="1"/>
</dbReference>
<dbReference type="InterPro" id="IPR006189">
    <property type="entry name" value="CHASE_dom"/>
</dbReference>
<evidence type="ECO:0000313" key="10">
    <source>
        <dbReference type="Proteomes" id="UP000078406"/>
    </source>
</evidence>